<protein>
    <recommendedName>
        <fullName evidence="1">Helix-turn-helix domain-containing protein</fullName>
    </recommendedName>
</protein>
<dbReference type="InterPro" id="IPR009061">
    <property type="entry name" value="DNA-bd_dom_put_sf"/>
</dbReference>
<evidence type="ECO:0000313" key="2">
    <source>
        <dbReference type="EMBL" id="RCK80674.1"/>
    </source>
</evidence>
<sequence>MKTDCLMTIPELMNFLQVKRNTIYTLRRMGLPTVKIGRSVRFRADSILKWLSEMEQRNPETMPPLLKPETSHLL</sequence>
<feature type="domain" description="Helix-turn-helix" evidence="1">
    <location>
        <begin position="6"/>
        <end position="53"/>
    </location>
</feature>
<dbReference type="InterPro" id="IPR041657">
    <property type="entry name" value="HTH_17"/>
</dbReference>
<gene>
    <name evidence="2" type="ORF">OZSIB_2987</name>
</gene>
<dbReference type="Proteomes" id="UP000252355">
    <property type="component" value="Unassembled WGS sequence"/>
</dbReference>
<accession>A0A367ZR98</accession>
<dbReference type="InterPro" id="IPR036388">
    <property type="entry name" value="WH-like_DNA-bd_sf"/>
</dbReference>
<reference evidence="2 3" key="1">
    <citation type="submission" date="2018-05" db="EMBL/GenBank/DDBJ databases">
        <title>A metagenomic window into the 2 km-deep terrestrial subsurface aquifer revealed taxonomically and functionally diverse microbial community comprising novel uncultured bacterial lineages.</title>
        <authorList>
            <person name="Kadnikov V.V."/>
            <person name="Mardanov A.V."/>
            <person name="Beletsky A.V."/>
            <person name="Banks D."/>
            <person name="Pimenov N.V."/>
            <person name="Frank Y.A."/>
            <person name="Karnachuk O.V."/>
            <person name="Ravin N.V."/>
        </authorList>
    </citation>
    <scope>NUCLEOTIDE SEQUENCE [LARGE SCALE GENOMIC DNA]</scope>
    <source>
        <strain evidence="2">BY5</strain>
    </source>
</reference>
<organism evidence="2 3">
    <name type="scientific">Candidatus Ozemobacter sibiricus</name>
    <dbReference type="NCBI Taxonomy" id="2268124"/>
    <lineage>
        <taxon>Bacteria</taxon>
        <taxon>Candidatus Ozemobacteria</taxon>
        <taxon>Candidatus Ozemobacterales</taxon>
        <taxon>Candidatus Ozemobacteraceae</taxon>
        <taxon>Candidatus Ozemobacter</taxon>
    </lineage>
</organism>
<dbReference type="EMBL" id="QOQW01000005">
    <property type="protein sequence ID" value="RCK80674.1"/>
    <property type="molecule type" value="Genomic_DNA"/>
</dbReference>
<dbReference type="Gene3D" id="1.10.10.10">
    <property type="entry name" value="Winged helix-like DNA-binding domain superfamily/Winged helix DNA-binding domain"/>
    <property type="match status" value="1"/>
</dbReference>
<evidence type="ECO:0000259" key="1">
    <source>
        <dbReference type="Pfam" id="PF12728"/>
    </source>
</evidence>
<name>A0A367ZR98_9BACT</name>
<proteinExistence type="predicted"/>
<dbReference type="Pfam" id="PF12728">
    <property type="entry name" value="HTH_17"/>
    <property type="match status" value="1"/>
</dbReference>
<comment type="caution">
    <text evidence="2">The sequence shown here is derived from an EMBL/GenBank/DDBJ whole genome shotgun (WGS) entry which is preliminary data.</text>
</comment>
<evidence type="ECO:0000313" key="3">
    <source>
        <dbReference type="Proteomes" id="UP000252355"/>
    </source>
</evidence>
<dbReference type="SUPFAM" id="SSF46955">
    <property type="entry name" value="Putative DNA-binding domain"/>
    <property type="match status" value="1"/>
</dbReference>
<dbReference type="AlphaFoldDB" id="A0A367ZR98"/>